<evidence type="ECO:0008006" key="4">
    <source>
        <dbReference type="Google" id="ProtNLM"/>
    </source>
</evidence>
<proteinExistence type="predicted"/>
<evidence type="ECO:0000313" key="3">
    <source>
        <dbReference type="Proteomes" id="UP000648187"/>
    </source>
</evidence>
<keyword evidence="1" id="KW-0560">Oxidoreductase</keyword>
<dbReference type="AlphaFoldDB" id="A0A835GR59"/>
<dbReference type="SUPFAM" id="SSF51735">
    <property type="entry name" value="NAD(P)-binding Rossmann-fold domains"/>
    <property type="match status" value="3"/>
</dbReference>
<organism evidence="2 3">
    <name type="scientific">Spodoptera exigua</name>
    <name type="common">Beet armyworm</name>
    <name type="synonym">Noctua fulgens</name>
    <dbReference type="NCBI Taxonomy" id="7107"/>
    <lineage>
        <taxon>Eukaryota</taxon>
        <taxon>Metazoa</taxon>
        <taxon>Ecdysozoa</taxon>
        <taxon>Arthropoda</taxon>
        <taxon>Hexapoda</taxon>
        <taxon>Insecta</taxon>
        <taxon>Pterygota</taxon>
        <taxon>Neoptera</taxon>
        <taxon>Endopterygota</taxon>
        <taxon>Lepidoptera</taxon>
        <taxon>Glossata</taxon>
        <taxon>Ditrysia</taxon>
        <taxon>Noctuoidea</taxon>
        <taxon>Noctuidae</taxon>
        <taxon>Amphipyrinae</taxon>
        <taxon>Spodoptera</taxon>
    </lineage>
</organism>
<name>A0A835GR59_SPOEX</name>
<dbReference type="InterPro" id="IPR036291">
    <property type="entry name" value="NAD(P)-bd_dom_sf"/>
</dbReference>
<accession>A0A835GR59</accession>
<dbReference type="Gene3D" id="3.40.50.720">
    <property type="entry name" value="NAD(P)-binding Rossmann-like Domain"/>
    <property type="match status" value="3"/>
</dbReference>
<dbReference type="Pfam" id="PF00106">
    <property type="entry name" value="adh_short"/>
    <property type="match status" value="3"/>
</dbReference>
<protein>
    <recommendedName>
        <fullName evidence="4">Retinol dehydrogenase 11</fullName>
    </recommendedName>
</protein>
<evidence type="ECO:0000313" key="2">
    <source>
        <dbReference type="EMBL" id="KAF9422788.1"/>
    </source>
</evidence>
<gene>
    <name evidence="2" type="ORF">HW555_001572</name>
</gene>
<sequence>MSRKRLDGKTVIVTGGTAGMGLHIATDLAHRGARVIVACPFEDEGTNARKQIVKETGNENVVYKHLDLGSLQSVRQFAADILRTEDRLDVLLNNAGVLIPGDFLTLDDMNYIMQVNYYGTFLLTLLLIPLLKKTGKPEEPSRIITTASVTHRVAKIDIDNLNKTNYWKRYEIYSNSKLCIVLFAHELSKRLKGSNVVINNVDPGFVGTRIYDSANKTIGSFVTSASKILFKTPWEGAQTALHVALDKSAGEVSGAYFMNCKIAQAAKHACCGKTAKILWEESVRLVKLKDDELELCFKKRLDGKTVIVTGGTAGMGLHIATDLAHRGARVIVACPFQDEGTNARKQIVKETGNENVVYKHLDLGSLQSVRQFAADILKNEDRLDVLLNNAGVGIPGDFLTSDGLNFIMQVNYYGTFLLTLLLIPLLKKTGKPGEASRIITTGSVLHRIAKMELENLNKTNYWNIIRIYGNSKLCIILFANELSKRLEGSNIVVNSVDPGYVGTRIFYSVNKIAGFILTSISILFFKTPWEGAQTALHAILDDKAGEVSGAYFMNCRKITPSRQARCDKSAKALWNESKSKNAVCTSRRRLDGKTVIVTGGTAGMGLHIATDLAHRGARVIVACPFEDEGTIARKQIVKETGNENVVYKHLDLGSLQSVRQFAADILKNEDRLDVLLNNAGVGIPGDFLTSDGMNFIMQVNYYGTFLLTLLLIPLLKKTGKLGEASRIITTASVLHRIAKMEMENLNKTNYWNKIRMYGNSKLCLVLFANELSKRLKGSNVVVNNVDPGLVGTRIYNSASIVLGNLTMLFLILFFKTPWEGAQTSLYAALDDDAGRVSGEYFINCKISEPSKQACCDKTAKVLWDESVRLVKLTEDEFQQS</sequence>
<dbReference type="Proteomes" id="UP000648187">
    <property type="component" value="Unassembled WGS sequence"/>
</dbReference>
<dbReference type="PANTHER" id="PTHR43157">
    <property type="entry name" value="PHOSPHATIDYLINOSITOL-GLYCAN BIOSYNTHESIS CLASS F PROTEIN-RELATED"/>
    <property type="match status" value="1"/>
</dbReference>
<keyword evidence="3" id="KW-1185">Reference proteome</keyword>
<reference evidence="2" key="1">
    <citation type="submission" date="2020-08" db="EMBL/GenBank/DDBJ databases">
        <title>Spodoptera exigua strain:BAW_Kor-Di-RS1 Genome sequencing and assembly.</title>
        <authorList>
            <person name="Kim J."/>
            <person name="Nam H.Y."/>
            <person name="Kwon M."/>
            <person name="Choi J.H."/>
            <person name="Cho S.R."/>
            <person name="Kim G.-H."/>
        </authorList>
    </citation>
    <scope>NUCLEOTIDE SEQUENCE</scope>
    <source>
        <strain evidence="2">BAW_Kor-Di-RS1</strain>
        <tissue evidence="2">Whole-body</tissue>
    </source>
</reference>
<dbReference type="EMBL" id="JACKWZ010000013">
    <property type="protein sequence ID" value="KAF9422788.1"/>
    <property type="molecule type" value="Genomic_DNA"/>
</dbReference>
<dbReference type="PANTHER" id="PTHR43157:SF31">
    <property type="entry name" value="PHOSPHATIDYLINOSITOL-GLYCAN BIOSYNTHESIS CLASS F PROTEIN"/>
    <property type="match status" value="1"/>
</dbReference>
<dbReference type="PRINTS" id="PR00081">
    <property type="entry name" value="GDHRDH"/>
</dbReference>
<evidence type="ECO:0000256" key="1">
    <source>
        <dbReference type="ARBA" id="ARBA00023002"/>
    </source>
</evidence>
<dbReference type="GO" id="GO:0016491">
    <property type="term" value="F:oxidoreductase activity"/>
    <property type="evidence" value="ECO:0007669"/>
    <property type="project" value="UniProtKB-KW"/>
</dbReference>
<comment type="caution">
    <text evidence="2">The sequence shown here is derived from an EMBL/GenBank/DDBJ whole genome shotgun (WGS) entry which is preliminary data.</text>
</comment>
<dbReference type="InterPro" id="IPR002347">
    <property type="entry name" value="SDR_fam"/>
</dbReference>